<dbReference type="EMBL" id="DXBO01000040">
    <property type="protein sequence ID" value="HIZ47723.1"/>
    <property type="molecule type" value="Genomic_DNA"/>
</dbReference>
<name>A0A9D2JFJ1_9FIRM</name>
<evidence type="ECO:0000313" key="2">
    <source>
        <dbReference type="EMBL" id="HIZ47723.1"/>
    </source>
</evidence>
<keyword evidence="1" id="KW-0812">Transmembrane</keyword>
<reference evidence="2" key="1">
    <citation type="journal article" date="2021" name="PeerJ">
        <title>Extensive microbial diversity within the chicken gut microbiome revealed by metagenomics and culture.</title>
        <authorList>
            <person name="Gilroy R."/>
            <person name="Ravi A."/>
            <person name="Getino M."/>
            <person name="Pursley I."/>
            <person name="Horton D.L."/>
            <person name="Alikhan N.F."/>
            <person name="Baker D."/>
            <person name="Gharbi K."/>
            <person name="Hall N."/>
            <person name="Watson M."/>
            <person name="Adriaenssens E.M."/>
            <person name="Foster-Nyarko E."/>
            <person name="Jarju S."/>
            <person name="Secka A."/>
            <person name="Antonio M."/>
            <person name="Oren A."/>
            <person name="Chaudhuri R.R."/>
            <person name="La Ragione R."/>
            <person name="Hildebrand F."/>
            <person name="Pallen M.J."/>
        </authorList>
    </citation>
    <scope>NUCLEOTIDE SEQUENCE</scope>
    <source>
        <strain evidence="2">3436</strain>
    </source>
</reference>
<evidence type="ECO:0000256" key="1">
    <source>
        <dbReference type="SAM" id="Phobius"/>
    </source>
</evidence>
<accession>A0A9D2JFJ1</accession>
<proteinExistence type="predicted"/>
<feature type="transmembrane region" description="Helical" evidence="1">
    <location>
        <begin position="7"/>
        <end position="25"/>
    </location>
</feature>
<organism evidence="2 3">
    <name type="scientific">Candidatus Gemmiger excrementavium</name>
    <dbReference type="NCBI Taxonomy" id="2838608"/>
    <lineage>
        <taxon>Bacteria</taxon>
        <taxon>Bacillati</taxon>
        <taxon>Bacillota</taxon>
        <taxon>Clostridia</taxon>
        <taxon>Eubacteriales</taxon>
        <taxon>Gemmiger</taxon>
    </lineage>
</organism>
<comment type="caution">
    <text evidence="2">The sequence shown here is derived from an EMBL/GenBank/DDBJ whole genome shotgun (WGS) entry which is preliminary data.</text>
</comment>
<feature type="transmembrane region" description="Helical" evidence="1">
    <location>
        <begin position="31"/>
        <end position="50"/>
    </location>
</feature>
<keyword evidence="1" id="KW-0472">Membrane</keyword>
<dbReference type="AlphaFoldDB" id="A0A9D2JFJ1"/>
<dbReference type="Proteomes" id="UP000824031">
    <property type="component" value="Unassembled WGS sequence"/>
</dbReference>
<evidence type="ECO:0000313" key="3">
    <source>
        <dbReference type="Proteomes" id="UP000824031"/>
    </source>
</evidence>
<gene>
    <name evidence="2" type="ORF">H9810_03270</name>
</gene>
<protein>
    <submittedName>
        <fullName evidence="2">Uncharacterized protein</fullName>
    </submittedName>
</protein>
<reference evidence="2" key="2">
    <citation type="submission" date="2021-04" db="EMBL/GenBank/DDBJ databases">
        <authorList>
            <person name="Gilroy R."/>
        </authorList>
    </citation>
    <scope>NUCLEOTIDE SEQUENCE</scope>
    <source>
        <strain evidence="2">3436</strain>
    </source>
</reference>
<sequence length="146" mass="15747">MDGIRHVALGCCVISTVAGMIRVFWPENTFAPVINAVLALYIVTAGLQMLRTTDWPGLTAQLYRLADVTVQRNDYTDYGQDLTRSVSVDAVRTVLQQAGIEAAVMMRGGVCCVELVRESDRDQAQALLAASCGDLPWEISGGGKTP</sequence>
<keyword evidence="1" id="KW-1133">Transmembrane helix</keyword>